<proteinExistence type="predicted"/>
<protein>
    <submittedName>
        <fullName evidence="2">Gag pol env</fullName>
    </submittedName>
</protein>
<name>S3BQK0_OPHP1</name>
<dbReference type="AlphaFoldDB" id="S3BQK0"/>
<dbReference type="Proteomes" id="UP000016923">
    <property type="component" value="Unassembled WGS sequence"/>
</dbReference>
<dbReference type="HOGENOM" id="CLU_1696044_0_0_1"/>
<accession>S3BQK0</accession>
<dbReference type="InterPro" id="IPR041588">
    <property type="entry name" value="Integrase_H2C2"/>
</dbReference>
<reference evidence="2 3" key="1">
    <citation type="journal article" date="2013" name="BMC Genomics">
        <title>The genome and transcriptome of the pine saprophyte Ophiostoma piceae, and a comparison with the bark beetle-associated pine pathogen Grosmannia clavigera.</title>
        <authorList>
            <person name="Haridas S."/>
            <person name="Wang Y."/>
            <person name="Lim L."/>
            <person name="Massoumi Alamouti S."/>
            <person name="Jackman S."/>
            <person name="Docking R."/>
            <person name="Robertson G."/>
            <person name="Birol I."/>
            <person name="Bohlmann J."/>
            <person name="Breuil C."/>
        </authorList>
    </citation>
    <scope>NUCLEOTIDE SEQUENCE [LARGE SCALE GENOMIC DNA]</scope>
    <source>
        <strain evidence="2 3">UAMH 11346</strain>
    </source>
</reference>
<dbReference type="Pfam" id="PF17921">
    <property type="entry name" value="Integrase_H2C2"/>
    <property type="match status" value="1"/>
</dbReference>
<dbReference type="OrthoDB" id="5027908at2759"/>
<dbReference type="VEuPathDB" id="FungiDB:F503_01872"/>
<sequence>MGFLIPREELLEPTEAWSQSSKQIAEFLARGLEPSGLRRRDLIRFKINASRYSYADRRLWLKGGDWGTQPLRLVDDENLRKELIRTSHIETGHRGREAIMGHLRRQYTWSGMSRMVRNAIHACEQCEKATLERRVQQAHYQLPPYSPFWKLHLDA</sequence>
<dbReference type="eggNOG" id="ENOG502RJ9Z">
    <property type="taxonomic scope" value="Eukaryota"/>
</dbReference>
<dbReference type="Gene3D" id="1.10.340.70">
    <property type="match status" value="1"/>
</dbReference>
<dbReference type="EMBL" id="KE148166">
    <property type="protein sequence ID" value="EPE03614.1"/>
    <property type="molecule type" value="Genomic_DNA"/>
</dbReference>
<evidence type="ECO:0000313" key="3">
    <source>
        <dbReference type="Proteomes" id="UP000016923"/>
    </source>
</evidence>
<organism evidence="2 3">
    <name type="scientific">Ophiostoma piceae (strain UAMH 11346)</name>
    <name type="common">Sap stain fungus</name>
    <dbReference type="NCBI Taxonomy" id="1262450"/>
    <lineage>
        <taxon>Eukaryota</taxon>
        <taxon>Fungi</taxon>
        <taxon>Dikarya</taxon>
        <taxon>Ascomycota</taxon>
        <taxon>Pezizomycotina</taxon>
        <taxon>Sordariomycetes</taxon>
        <taxon>Sordariomycetidae</taxon>
        <taxon>Ophiostomatales</taxon>
        <taxon>Ophiostomataceae</taxon>
        <taxon>Ophiostoma</taxon>
    </lineage>
</organism>
<feature type="domain" description="Integrase zinc-binding" evidence="1">
    <location>
        <begin position="76"/>
        <end position="129"/>
    </location>
</feature>
<dbReference type="STRING" id="1262450.S3BQK0"/>
<evidence type="ECO:0000313" key="2">
    <source>
        <dbReference type="EMBL" id="EPE03614.1"/>
    </source>
</evidence>
<evidence type="ECO:0000259" key="1">
    <source>
        <dbReference type="Pfam" id="PF17921"/>
    </source>
</evidence>
<gene>
    <name evidence="2" type="ORF">F503_01872</name>
</gene>
<keyword evidence="3" id="KW-1185">Reference proteome</keyword>